<keyword evidence="2" id="KW-1185">Reference proteome</keyword>
<evidence type="ECO:0000313" key="2">
    <source>
        <dbReference type="Proteomes" id="UP001597326"/>
    </source>
</evidence>
<sequence length="102" mass="11632">MFGYIERAVDWLKAGYPQGIPTGDYIPLVAVLKRRLTPEEIAELGTALDRSGMLPADHVDVGSGYIKLTDEVPSIEELERVTRKLHEGGWWIEDPRWRERQA</sequence>
<comment type="caution">
    <text evidence="1">The sequence shown here is derived from an EMBL/GenBank/DDBJ whole genome shotgun (WGS) entry which is preliminary data.</text>
</comment>
<organism evidence="1 2">
    <name type="scientific">Luteococcus peritonei</name>
    <dbReference type="NCBI Taxonomy" id="88874"/>
    <lineage>
        <taxon>Bacteria</taxon>
        <taxon>Bacillati</taxon>
        <taxon>Actinomycetota</taxon>
        <taxon>Actinomycetes</taxon>
        <taxon>Propionibacteriales</taxon>
        <taxon>Propionibacteriaceae</taxon>
        <taxon>Luteococcus</taxon>
    </lineage>
</organism>
<proteinExistence type="predicted"/>
<dbReference type="InterPro" id="IPR044918">
    <property type="entry name" value="DUF3349_helical"/>
</dbReference>
<dbReference type="Proteomes" id="UP001597326">
    <property type="component" value="Unassembled WGS sequence"/>
</dbReference>
<accession>A0ABW4RQN5</accession>
<dbReference type="EMBL" id="JBHUFZ010000001">
    <property type="protein sequence ID" value="MFD1888598.1"/>
    <property type="molecule type" value="Genomic_DNA"/>
</dbReference>
<reference evidence="2" key="1">
    <citation type="journal article" date="2019" name="Int. J. Syst. Evol. Microbiol.">
        <title>The Global Catalogue of Microorganisms (GCM) 10K type strain sequencing project: providing services to taxonomists for standard genome sequencing and annotation.</title>
        <authorList>
            <consortium name="The Broad Institute Genomics Platform"/>
            <consortium name="The Broad Institute Genome Sequencing Center for Infectious Disease"/>
            <person name="Wu L."/>
            <person name="Ma J."/>
        </authorList>
    </citation>
    <scope>NUCLEOTIDE SEQUENCE [LARGE SCALE GENOMIC DNA]</scope>
    <source>
        <strain evidence="2">CAIM 431</strain>
    </source>
</reference>
<evidence type="ECO:0000313" key="1">
    <source>
        <dbReference type="EMBL" id="MFD1888598.1"/>
    </source>
</evidence>
<name>A0ABW4RQN5_9ACTN</name>
<dbReference type="InterPro" id="IPR021784">
    <property type="entry name" value="DUF3349"/>
</dbReference>
<protein>
    <submittedName>
        <fullName evidence="1">DUF3349 domain-containing protein</fullName>
    </submittedName>
</protein>
<dbReference type="RefSeq" id="WP_343871671.1">
    <property type="nucleotide sequence ID" value="NZ_BAAAIX010000001.1"/>
</dbReference>
<dbReference type="Gene3D" id="1.10.150.430">
    <property type="entry name" value="DUF3349, helical bundle"/>
    <property type="match status" value="1"/>
</dbReference>
<gene>
    <name evidence="1" type="ORF">ACFSCS_00145</name>
</gene>
<dbReference type="Pfam" id="PF11829">
    <property type="entry name" value="DUF3349"/>
    <property type="match status" value="1"/>
</dbReference>